<dbReference type="PANTHER" id="PTHR30386:SF19">
    <property type="entry name" value="MULTIDRUG EXPORT PROTEIN EMRA-RELATED"/>
    <property type="match status" value="1"/>
</dbReference>
<dbReference type="Gene3D" id="2.40.30.170">
    <property type="match status" value="1"/>
</dbReference>
<evidence type="ECO:0000256" key="3">
    <source>
        <dbReference type="SAM" id="Phobius"/>
    </source>
</evidence>
<dbReference type="PANTHER" id="PTHR30386">
    <property type="entry name" value="MEMBRANE FUSION SUBUNIT OF EMRAB-TOLC MULTIDRUG EFFLUX PUMP"/>
    <property type="match status" value="1"/>
</dbReference>
<comment type="caution">
    <text evidence="5">The sequence shown here is derived from an EMBL/GenBank/DDBJ whole genome shotgun (WGS) entry which is preliminary data.</text>
</comment>
<feature type="transmembrane region" description="Helical" evidence="3">
    <location>
        <begin position="25"/>
        <end position="46"/>
    </location>
</feature>
<protein>
    <submittedName>
        <fullName evidence="5">Efflux RND transporter periplasmic adaptor subunit</fullName>
    </submittedName>
</protein>
<keyword evidence="3" id="KW-0812">Transmembrane</keyword>
<proteinExistence type="predicted"/>
<dbReference type="RefSeq" id="WP_336920636.1">
    <property type="nucleotide sequence ID" value="NZ_JBANRN010000023.1"/>
</dbReference>
<dbReference type="Pfam" id="PF25963">
    <property type="entry name" value="Beta-barrel_AAEA"/>
    <property type="match status" value="1"/>
</dbReference>
<keyword evidence="3" id="KW-0472">Membrane</keyword>
<evidence type="ECO:0000313" key="6">
    <source>
        <dbReference type="Proteomes" id="UP001595378"/>
    </source>
</evidence>
<keyword evidence="2" id="KW-0175">Coiled coil</keyword>
<dbReference type="Proteomes" id="UP001595378">
    <property type="component" value="Unassembled WGS sequence"/>
</dbReference>
<accession>A0ABV7EG91</accession>
<dbReference type="Gene3D" id="1.10.287.470">
    <property type="entry name" value="Helix hairpin bin"/>
    <property type="match status" value="2"/>
</dbReference>
<reference evidence="6" key="1">
    <citation type="journal article" date="2019" name="Int. J. Syst. Evol. Microbiol.">
        <title>The Global Catalogue of Microorganisms (GCM) 10K type strain sequencing project: providing services to taxonomists for standard genome sequencing and annotation.</title>
        <authorList>
            <consortium name="The Broad Institute Genomics Platform"/>
            <consortium name="The Broad Institute Genome Sequencing Center for Infectious Disease"/>
            <person name="Wu L."/>
            <person name="Ma J."/>
        </authorList>
    </citation>
    <scope>NUCLEOTIDE SEQUENCE [LARGE SCALE GENOMIC DNA]</scope>
    <source>
        <strain evidence="6">KCTC 52606</strain>
    </source>
</reference>
<evidence type="ECO:0000313" key="5">
    <source>
        <dbReference type="EMBL" id="MFC3100622.1"/>
    </source>
</evidence>
<keyword evidence="6" id="KW-1185">Reference proteome</keyword>
<dbReference type="EMBL" id="JBHRSU010000021">
    <property type="protein sequence ID" value="MFC3100622.1"/>
    <property type="molecule type" value="Genomic_DNA"/>
</dbReference>
<evidence type="ECO:0000256" key="2">
    <source>
        <dbReference type="SAM" id="Coils"/>
    </source>
</evidence>
<comment type="subcellular location">
    <subcellularLocation>
        <location evidence="1">Cell envelope</location>
    </subcellularLocation>
</comment>
<name>A0ABV7EG91_9SPHN</name>
<feature type="coiled-coil region" evidence="2">
    <location>
        <begin position="96"/>
        <end position="158"/>
    </location>
</feature>
<feature type="domain" description="p-hydroxybenzoic acid efflux pump subunit AaeA-like beta-barrel" evidence="4">
    <location>
        <begin position="282"/>
        <end position="369"/>
    </location>
</feature>
<gene>
    <name evidence="5" type="ORF">ACFODK_06970</name>
</gene>
<keyword evidence="3" id="KW-1133">Transmembrane helix</keyword>
<evidence type="ECO:0000256" key="1">
    <source>
        <dbReference type="ARBA" id="ARBA00004196"/>
    </source>
</evidence>
<dbReference type="Gene3D" id="2.40.50.100">
    <property type="match status" value="1"/>
</dbReference>
<organism evidence="5 6">
    <name type="scientific">Alteraurantiacibacter lauratis</name>
    <dbReference type="NCBI Taxonomy" id="2054627"/>
    <lineage>
        <taxon>Bacteria</taxon>
        <taxon>Pseudomonadati</taxon>
        <taxon>Pseudomonadota</taxon>
        <taxon>Alphaproteobacteria</taxon>
        <taxon>Sphingomonadales</taxon>
        <taxon>Erythrobacteraceae</taxon>
        <taxon>Alteraurantiacibacter</taxon>
    </lineage>
</organism>
<dbReference type="SUPFAM" id="SSF111369">
    <property type="entry name" value="HlyD-like secretion proteins"/>
    <property type="match status" value="2"/>
</dbReference>
<dbReference type="InterPro" id="IPR058634">
    <property type="entry name" value="AaeA-lik-b-barrel"/>
</dbReference>
<evidence type="ECO:0000259" key="4">
    <source>
        <dbReference type="Pfam" id="PF25963"/>
    </source>
</evidence>
<dbReference type="InterPro" id="IPR050739">
    <property type="entry name" value="MFP"/>
</dbReference>
<sequence length="379" mass="39261">MNTSASPDMAATPDDAPPANRRKTALIRLGLIIALCAAAWAGWHFLFQRGFVSTDNAYVGAESAVITPRIAAAVVEVQVSDTQEVAVGDILVRLDDADARAEVAAAEAALRQARQRFQQAQANGRSQDARVAGAGAEASQARARLALAEEDLRRADDALARREGLAASGAVAGEELAQARTAAAVARANVEAARSAVRAAEAGRAAASGSADAIAVVTGVGSIEADPDVVAAQARLDAARLMLERTIIRAPVAGVISQRQVQVGQQVTPGAPLMRIIPLAQVYVDANFRETQLRDVKVGQSVRLTSDLYGSGVEFRGRVAGIGAASGAATALIPAQNATGNWVKVVQRIPVRIALDPAELTQHPLPVGASMEAEIDTKG</sequence>